<dbReference type="RefSeq" id="WP_033836468.1">
    <property type="nucleotide sequence ID" value="NZ_CP013004.1"/>
</dbReference>
<sequence length="130" mass="14352">MHSSLPQYVADQLVEELAHFDQAPSAFFQAWKRGVALAGTRWFGAGTQAGWEQATSKWDLCPNVLSIDDALGVLSPSERMFLSAMVSVYDTRDGGKMLKHAGFKGLADFSGLDMPRRKVIADLILNYNGW</sequence>
<dbReference type="AlphaFoldDB" id="A0AA45BTC1"/>
<comment type="caution">
    <text evidence="1">The sequence shown here is derived from an EMBL/GenBank/DDBJ whole genome shotgun (WGS) entry which is preliminary data.</text>
</comment>
<evidence type="ECO:0000313" key="2">
    <source>
        <dbReference type="Proteomes" id="UP000251513"/>
    </source>
</evidence>
<gene>
    <name evidence="1" type="ORF">C7T86_23345</name>
</gene>
<dbReference type="Proteomes" id="UP000251513">
    <property type="component" value="Unassembled WGS sequence"/>
</dbReference>
<reference evidence="1 2" key="1">
    <citation type="submission" date="2018-03" db="EMBL/GenBank/DDBJ databases">
        <title>Sequencing of reference strains of Xanthomonas.</title>
        <authorList>
            <person name="Studholme D.J."/>
            <person name="Vicente J."/>
            <person name="Sarris P."/>
        </authorList>
    </citation>
    <scope>NUCLEOTIDE SEQUENCE [LARGE SCALE GENOMIC DNA]</scope>
    <source>
        <strain evidence="1 2">WHRI 5232</strain>
    </source>
</reference>
<proteinExistence type="predicted"/>
<accession>A0AA45BTC1</accession>
<protein>
    <submittedName>
        <fullName evidence="1">Uncharacterized protein</fullName>
    </submittedName>
</protein>
<dbReference type="EMBL" id="PYJH01000094">
    <property type="protein sequence ID" value="PUE89628.1"/>
    <property type="molecule type" value="Genomic_DNA"/>
</dbReference>
<organism evidence="1 2">
    <name type="scientific">Xanthomonas campestris pv. malvacearum</name>
    <dbReference type="NCBI Taxonomy" id="86040"/>
    <lineage>
        <taxon>Bacteria</taxon>
        <taxon>Pseudomonadati</taxon>
        <taxon>Pseudomonadota</taxon>
        <taxon>Gammaproteobacteria</taxon>
        <taxon>Lysobacterales</taxon>
        <taxon>Lysobacteraceae</taxon>
        <taxon>Xanthomonas</taxon>
    </lineage>
</organism>
<name>A0AA45BTC1_XANCM</name>
<evidence type="ECO:0000313" key="1">
    <source>
        <dbReference type="EMBL" id="PUE89628.1"/>
    </source>
</evidence>